<evidence type="ECO:0000256" key="1">
    <source>
        <dbReference type="SAM" id="MobiDB-lite"/>
    </source>
</evidence>
<protein>
    <submittedName>
        <fullName evidence="2">Sterile alpha motif domain-containing protein 3</fullName>
    </submittedName>
</protein>
<name>A0A6G1QIJ7_CHAAH</name>
<evidence type="ECO:0000313" key="3">
    <source>
        <dbReference type="Proteomes" id="UP000503349"/>
    </source>
</evidence>
<feature type="compositionally biased region" description="Polar residues" evidence="1">
    <location>
        <begin position="97"/>
        <end position="106"/>
    </location>
</feature>
<dbReference type="PANTHER" id="PTHR31025">
    <property type="entry name" value="SI:CH211-196P9.1-RELATED"/>
    <property type="match status" value="1"/>
</dbReference>
<reference evidence="3" key="2">
    <citation type="submission" date="2019-02" db="EMBL/GenBank/DDBJ databases">
        <title>Opniocepnalus argus Var Kimnra genome.</title>
        <authorList>
            <person name="Zhou C."/>
            <person name="Xiao S."/>
        </authorList>
    </citation>
    <scope>NUCLEOTIDE SEQUENCE [LARGE SCALE GENOMIC DNA]</scope>
</reference>
<dbReference type="Proteomes" id="UP000503349">
    <property type="component" value="Chromosome 18"/>
</dbReference>
<keyword evidence="3" id="KW-1185">Reference proteome</keyword>
<organism evidence="2 3">
    <name type="scientific">Channa argus</name>
    <name type="common">Northern snakehead</name>
    <name type="synonym">Ophicephalus argus</name>
    <dbReference type="NCBI Taxonomy" id="215402"/>
    <lineage>
        <taxon>Eukaryota</taxon>
        <taxon>Metazoa</taxon>
        <taxon>Chordata</taxon>
        <taxon>Craniata</taxon>
        <taxon>Vertebrata</taxon>
        <taxon>Euteleostomi</taxon>
        <taxon>Actinopterygii</taxon>
        <taxon>Neopterygii</taxon>
        <taxon>Teleostei</taxon>
        <taxon>Neoteleostei</taxon>
        <taxon>Acanthomorphata</taxon>
        <taxon>Anabantaria</taxon>
        <taxon>Anabantiformes</taxon>
        <taxon>Channoidei</taxon>
        <taxon>Channidae</taxon>
        <taxon>Channa</taxon>
    </lineage>
</organism>
<evidence type="ECO:0000313" key="2">
    <source>
        <dbReference type="EMBL" id="KAF3702520.1"/>
    </source>
</evidence>
<accession>A0A6G1QIJ7</accession>
<feature type="region of interest" description="Disordered" evidence="1">
    <location>
        <begin position="88"/>
        <end position="120"/>
    </location>
</feature>
<sequence>MVPVRLRVILDHNDARKLILPRGFPDSIEELCQTIRTSFGLQEEIRLQYQDADFGNEFINLSDISEISDKANLKVIYLQKNVVEDATTHYPVVPGPSDTSSVSSETDNTEPFSSTSTESSPSTRHCVWPSVFTIPGFKYDAALELERANAEYKRSGTFLSPSPKLKSHILERLAEEIIKFKAYPTDNDLNDVAEALVKTHPCLREQGSFNGCYGWKISLKYKMANFRTKLRGLGCAEVEINSLKNKATDKRSLAALNVKKPKRAEVNYCPEHPKGETTESLEQERIAMLSEFRKKNNDLIVTEKMEKTFSYRRQEVLQGQPMIADFKSRWPALFTAKEIDKEFMRISTVPLLSTFFAELDRYIPRLTEVFRCKGGIAGKKIRQLMLAISKDDNVHTRRACILRSLCIYLNEDHEKLVKEYLDTDLEAHSNMEQTVMGVYVILKDGALPDDDPHDIGVLIEGVEVLTGLGNIALACALLFGLIYCLDLSYPAELKCTFEVLQKLFLNLDGQRLSSKVQFLKNKLLE</sequence>
<dbReference type="EMBL" id="CM015729">
    <property type="protein sequence ID" value="KAF3702520.1"/>
    <property type="molecule type" value="Genomic_DNA"/>
</dbReference>
<reference evidence="2 3" key="1">
    <citation type="submission" date="2019-02" db="EMBL/GenBank/DDBJ databases">
        <title>Opniocepnalus argus genome.</title>
        <authorList>
            <person name="Zhou C."/>
            <person name="Xiao S."/>
        </authorList>
    </citation>
    <scope>NUCLEOTIDE SEQUENCE [LARGE SCALE GENOMIC DNA]</scope>
    <source>
        <strain evidence="2">OARG1902GOOAL</strain>
        <tissue evidence="2">Muscle</tissue>
    </source>
</reference>
<dbReference type="PANTHER" id="PTHR31025:SF27">
    <property type="entry name" value="SI:CH211-193K19.2-RELATED"/>
    <property type="match status" value="1"/>
</dbReference>
<proteinExistence type="predicted"/>
<feature type="compositionally biased region" description="Low complexity" evidence="1">
    <location>
        <begin position="109"/>
        <end position="120"/>
    </location>
</feature>
<gene>
    <name evidence="2" type="ORF">EXN66_Car018208</name>
</gene>
<dbReference type="AlphaFoldDB" id="A0A6G1QIJ7"/>